<reference evidence="1" key="1">
    <citation type="submission" date="2020-03" db="EMBL/GenBank/DDBJ databases">
        <title>A high-quality chromosome-level genome assembly of a woody plant with both climbing and erect habits, Rhamnella rubrinervis.</title>
        <authorList>
            <person name="Lu Z."/>
            <person name="Yang Y."/>
            <person name="Zhu X."/>
            <person name="Sun Y."/>
        </authorList>
    </citation>
    <scope>NUCLEOTIDE SEQUENCE</scope>
    <source>
        <strain evidence="1">BYM</strain>
        <tissue evidence="1">Leaf</tissue>
    </source>
</reference>
<comment type="caution">
    <text evidence="1">The sequence shown here is derived from an EMBL/GenBank/DDBJ whole genome shotgun (WGS) entry which is preliminary data.</text>
</comment>
<gene>
    <name evidence="1" type="ORF">FNV43_RR27350</name>
</gene>
<protein>
    <submittedName>
        <fullName evidence="1">Uncharacterized protein</fullName>
    </submittedName>
</protein>
<keyword evidence="2" id="KW-1185">Reference proteome</keyword>
<dbReference type="AlphaFoldDB" id="A0A8K0GSG2"/>
<accession>A0A8K0GSG2</accession>
<organism evidence="1 2">
    <name type="scientific">Rhamnella rubrinervis</name>
    <dbReference type="NCBI Taxonomy" id="2594499"/>
    <lineage>
        <taxon>Eukaryota</taxon>
        <taxon>Viridiplantae</taxon>
        <taxon>Streptophyta</taxon>
        <taxon>Embryophyta</taxon>
        <taxon>Tracheophyta</taxon>
        <taxon>Spermatophyta</taxon>
        <taxon>Magnoliopsida</taxon>
        <taxon>eudicotyledons</taxon>
        <taxon>Gunneridae</taxon>
        <taxon>Pentapetalae</taxon>
        <taxon>rosids</taxon>
        <taxon>fabids</taxon>
        <taxon>Rosales</taxon>
        <taxon>Rhamnaceae</taxon>
        <taxon>rhamnoid group</taxon>
        <taxon>Rhamneae</taxon>
        <taxon>Rhamnella</taxon>
    </lineage>
</organism>
<dbReference type="EMBL" id="VOIH02000012">
    <property type="protein sequence ID" value="KAF3432610.1"/>
    <property type="molecule type" value="Genomic_DNA"/>
</dbReference>
<proteinExistence type="predicted"/>
<sequence>MVETRSTAADKNSIGLMTIGCTLAVGQGQQQAFQATVDNTGRYVPPPARLGYQDQYGHGRNDQGEIYVARLNSQNRMNDDAIGRNGRQNQLINLEPIDHLIEE</sequence>
<evidence type="ECO:0000313" key="1">
    <source>
        <dbReference type="EMBL" id="KAF3432610.1"/>
    </source>
</evidence>
<name>A0A8K0GSG2_9ROSA</name>
<evidence type="ECO:0000313" key="2">
    <source>
        <dbReference type="Proteomes" id="UP000796880"/>
    </source>
</evidence>
<dbReference type="Proteomes" id="UP000796880">
    <property type="component" value="Unassembled WGS sequence"/>
</dbReference>